<dbReference type="SMART" id="SM00342">
    <property type="entry name" value="HTH_ARAC"/>
    <property type="match status" value="1"/>
</dbReference>
<dbReference type="GO" id="GO:0043565">
    <property type="term" value="F:sequence-specific DNA binding"/>
    <property type="evidence" value="ECO:0007669"/>
    <property type="project" value="InterPro"/>
</dbReference>
<evidence type="ECO:0000256" key="2">
    <source>
        <dbReference type="ARBA" id="ARBA00023125"/>
    </source>
</evidence>
<keyword evidence="1" id="KW-0805">Transcription regulation</keyword>
<sequence length="291" mass="33489">MREFFLKIDGQSNSPENLLINQLAETDDSFTVFNMETGSEVSLGNPGENIIVFLLKGRIEIRTADGSPMTLAGGRMYSMSSDYTPYMGKVLFPSVYIVLKADSLLPYFEKSTILKIKNRKDLSGQELGALDIQKMLRFFLASVVFLKNNELRSNLLFNLKRQELIFIAKRVYDQSELIRFFIPALALVSEFRLEVLSKYTNSITVKELAEDCFMTPKTFTKYFKEEFGDTPHKWIIERKINSLNNFIFYQKASINDILKEFGFASLGELNKFCVRYQLRNILLITKSASKL</sequence>
<dbReference type="Pfam" id="PF12833">
    <property type="entry name" value="HTH_18"/>
    <property type="match status" value="1"/>
</dbReference>
<gene>
    <name evidence="5" type="ORF">SAMN05444362_11434</name>
</gene>
<keyword evidence="2 5" id="KW-0238">DNA-binding</keyword>
<dbReference type="AlphaFoldDB" id="A0A1M5GJY2"/>
<organism evidence="5 6">
    <name type="scientific">Dysgonomonas macrotermitis</name>
    <dbReference type="NCBI Taxonomy" id="1346286"/>
    <lineage>
        <taxon>Bacteria</taxon>
        <taxon>Pseudomonadati</taxon>
        <taxon>Bacteroidota</taxon>
        <taxon>Bacteroidia</taxon>
        <taxon>Bacteroidales</taxon>
        <taxon>Dysgonomonadaceae</taxon>
        <taxon>Dysgonomonas</taxon>
    </lineage>
</organism>
<dbReference type="STRING" id="1346286.SAMN05444362_11434"/>
<dbReference type="InterPro" id="IPR018060">
    <property type="entry name" value="HTH_AraC"/>
</dbReference>
<evidence type="ECO:0000313" key="6">
    <source>
        <dbReference type="Proteomes" id="UP000184480"/>
    </source>
</evidence>
<dbReference type="EMBL" id="FQUC01000014">
    <property type="protein sequence ID" value="SHG03831.1"/>
    <property type="molecule type" value="Genomic_DNA"/>
</dbReference>
<dbReference type="InterPro" id="IPR009057">
    <property type="entry name" value="Homeodomain-like_sf"/>
</dbReference>
<dbReference type="OrthoDB" id="1031098at2"/>
<reference evidence="6" key="1">
    <citation type="submission" date="2016-11" db="EMBL/GenBank/DDBJ databases">
        <authorList>
            <person name="Varghese N."/>
            <person name="Submissions S."/>
        </authorList>
    </citation>
    <scope>NUCLEOTIDE SEQUENCE [LARGE SCALE GENOMIC DNA]</scope>
    <source>
        <strain evidence="6">DSM 27370</strain>
    </source>
</reference>
<keyword evidence="6" id="KW-1185">Reference proteome</keyword>
<evidence type="ECO:0000313" key="5">
    <source>
        <dbReference type="EMBL" id="SHG03831.1"/>
    </source>
</evidence>
<proteinExistence type="predicted"/>
<evidence type="ECO:0000259" key="4">
    <source>
        <dbReference type="PROSITE" id="PS01124"/>
    </source>
</evidence>
<accession>A0A1M5GJY2</accession>
<dbReference type="PANTHER" id="PTHR43280">
    <property type="entry name" value="ARAC-FAMILY TRANSCRIPTIONAL REGULATOR"/>
    <property type="match status" value="1"/>
</dbReference>
<dbReference type="GO" id="GO:0003700">
    <property type="term" value="F:DNA-binding transcription factor activity"/>
    <property type="evidence" value="ECO:0007669"/>
    <property type="project" value="InterPro"/>
</dbReference>
<keyword evidence="3" id="KW-0804">Transcription</keyword>
<feature type="domain" description="HTH araC/xylS-type" evidence="4">
    <location>
        <begin position="189"/>
        <end position="271"/>
    </location>
</feature>
<dbReference type="PANTHER" id="PTHR43280:SF2">
    <property type="entry name" value="HTH-TYPE TRANSCRIPTIONAL REGULATOR EXSA"/>
    <property type="match status" value="1"/>
</dbReference>
<protein>
    <submittedName>
        <fullName evidence="5">AraC-type DNA-binding protein</fullName>
    </submittedName>
</protein>
<dbReference type="PROSITE" id="PS01124">
    <property type="entry name" value="HTH_ARAC_FAMILY_2"/>
    <property type="match status" value="1"/>
</dbReference>
<evidence type="ECO:0000256" key="3">
    <source>
        <dbReference type="ARBA" id="ARBA00023163"/>
    </source>
</evidence>
<name>A0A1M5GJY2_9BACT</name>
<dbReference type="SUPFAM" id="SSF46689">
    <property type="entry name" value="Homeodomain-like"/>
    <property type="match status" value="1"/>
</dbReference>
<evidence type="ECO:0000256" key="1">
    <source>
        <dbReference type="ARBA" id="ARBA00023015"/>
    </source>
</evidence>
<dbReference type="Proteomes" id="UP000184480">
    <property type="component" value="Unassembled WGS sequence"/>
</dbReference>
<dbReference type="RefSeq" id="WP_062181714.1">
    <property type="nucleotide sequence ID" value="NZ_BBXL01000014.1"/>
</dbReference>
<dbReference type="Gene3D" id="1.10.10.60">
    <property type="entry name" value="Homeodomain-like"/>
    <property type="match status" value="1"/>
</dbReference>